<dbReference type="RefSeq" id="WP_157171474.1">
    <property type="nucleotide sequence ID" value="NZ_CAWPHS010000012.1"/>
</dbReference>
<keyword evidence="1" id="KW-0732">Signal</keyword>
<dbReference type="AlphaFoldDB" id="A0A7X6LUA1"/>
<evidence type="ECO:0000313" key="2">
    <source>
        <dbReference type="EMBL" id="NKY84714.1"/>
    </source>
</evidence>
<proteinExistence type="predicted"/>
<organism evidence="2 3">
    <name type="scientific">Nocardia veterana</name>
    <dbReference type="NCBI Taxonomy" id="132249"/>
    <lineage>
        <taxon>Bacteria</taxon>
        <taxon>Bacillati</taxon>
        <taxon>Actinomycetota</taxon>
        <taxon>Actinomycetes</taxon>
        <taxon>Mycobacteriales</taxon>
        <taxon>Nocardiaceae</taxon>
        <taxon>Nocardia</taxon>
    </lineage>
</organism>
<dbReference type="EMBL" id="JAAXPE010000002">
    <property type="protein sequence ID" value="NKY84714.1"/>
    <property type="molecule type" value="Genomic_DNA"/>
</dbReference>
<feature type="signal peptide" evidence="1">
    <location>
        <begin position="1"/>
        <end position="28"/>
    </location>
</feature>
<comment type="caution">
    <text evidence="2">The sequence shown here is derived from an EMBL/GenBank/DDBJ whole genome shotgun (WGS) entry which is preliminary data.</text>
</comment>
<name>A0A7X6LUA1_9NOCA</name>
<protein>
    <submittedName>
        <fullName evidence="2">Uncharacterized protein</fullName>
    </submittedName>
</protein>
<accession>A0A7X6LUA1</accession>
<feature type="chain" id="PRO_5038778846" evidence="1">
    <location>
        <begin position="29"/>
        <end position="86"/>
    </location>
</feature>
<reference evidence="2 3" key="1">
    <citation type="submission" date="2020-04" db="EMBL/GenBank/DDBJ databases">
        <title>MicrobeNet Type strains.</title>
        <authorList>
            <person name="Nicholson A.C."/>
        </authorList>
    </citation>
    <scope>NUCLEOTIDE SEQUENCE [LARGE SCALE GENOMIC DNA]</scope>
    <source>
        <strain evidence="2 3">DSM 44445</strain>
    </source>
</reference>
<evidence type="ECO:0000256" key="1">
    <source>
        <dbReference type="SAM" id="SignalP"/>
    </source>
</evidence>
<gene>
    <name evidence="2" type="ORF">HGA07_03625</name>
</gene>
<evidence type="ECO:0000313" key="3">
    <source>
        <dbReference type="Proteomes" id="UP000523447"/>
    </source>
</evidence>
<keyword evidence="3" id="KW-1185">Reference proteome</keyword>
<sequence>MSSIATPTRLRRASATVAATVMIALAGAAGSGTTAGAETTTNTPPAAAQAQWSYLQVVPVEPWPLGWYYGYYPWRLYYWPGMFGSC</sequence>
<dbReference type="Proteomes" id="UP000523447">
    <property type="component" value="Unassembled WGS sequence"/>
</dbReference>